<dbReference type="EMBL" id="JAAVMX010000007">
    <property type="protein sequence ID" value="KAF4506445.1"/>
    <property type="molecule type" value="Genomic_DNA"/>
</dbReference>
<protein>
    <submittedName>
        <fullName evidence="2">Uncharacterized protein</fullName>
    </submittedName>
</protein>
<gene>
    <name evidence="2" type="ORF">G6O67_006532</name>
</gene>
<proteinExistence type="predicted"/>
<dbReference type="Proteomes" id="UP000557566">
    <property type="component" value="Unassembled WGS sequence"/>
</dbReference>
<name>A0A8H4LVP9_9HYPO</name>
<feature type="region of interest" description="Disordered" evidence="1">
    <location>
        <begin position="319"/>
        <end position="364"/>
    </location>
</feature>
<sequence>MGLPLFVAPVESDLPSKAASKGTAASPGRSGIRRSIRPDSRESRNQARNASVRIYGAVQPHLPRSSQDGLLPWVESPGPLDPSLPEPRSRPAYQEARHPWLSSNSPATIPGIRQNVQQQVESIFGGDWRERGPPTAVSQRETESRDVDERWWSAEARSSSRARRAQVVAPLPSRFDRSPDRPRPYRGSPPHGHRGLRPGGLSPLGSAPANAGRAPSPRYNSRPQRSVRDGPTPASRHSLGLDGLGDRDRSLSPEVWDTLLSTLAPDPQQPSAGSSFASTAVSQSAGSSSGTPLSLPVLIGRSANVQCDCGCEHSDVNLEDEEDEENVDLAGGRRTLSSDGRQRVPPSNPDGPIGGPASGHATRLTADARRNALQVPANESNSLSDVRRRGALLENTGGVPRGMPLAGLLNRAEGWGGQVSGEEASGEESGGDGFQQRNRGESMGHNATLGEEDWSGMQRIVSSLARREDIPEEWWAEVGLSRTLPRDDATNQ</sequence>
<accession>A0A8H4LVP9</accession>
<evidence type="ECO:0000256" key="1">
    <source>
        <dbReference type="SAM" id="MobiDB-lite"/>
    </source>
</evidence>
<organism evidence="2 3">
    <name type="scientific">Ophiocordyceps sinensis</name>
    <dbReference type="NCBI Taxonomy" id="72228"/>
    <lineage>
        <taxon>Eukaryota</taxon>
        <taxon>Fungi</taxon>
        <taxon>Dikarya</taxon>
        <taxon>Ascomycota</taxon>
        <taxon>Pezizomycotina</taxon>
        <taxon>Sordariomycetes</taxon>
        <taxon>Hypocreomycetidae</taxon>
        <taxon>Hypocreales</taxon>
        <taxon>Ophiocordycipitaceae</taxon>
        <taxon>Ophiocordyceps</taxon>
    </lineage>
</organism>
<dbReference type="AlphaFoldDB" id="A0A8H4LVP9"/>
<keyword evidence="3" id="KW-1185">Reference proteome</keyword>
<dbReference type="OrthoDB" id="3946700at2759"/>
<feature type="compositionally biased region" description="Basic and acidic residues" evidence="1">
    <location>
        <begin position="174"/>
        <end position="183"/>
    </location>
</feature>
<evidence type="ECO:0000313" key="2">
    <source>
        <dbReference type="EMBL" id="KAF4506445.1"/>
    </source>
</evidence>
<feature type="compositionally biased region" description="Basic and acidic residues" evidence="1">
    <location>
        <begin position="140"/>
        <end position="152"/>
    </location>
</feature>
<feature type="compositionally biased region" description="Low complexity" evidence="1">
    <location>
        <begin position="278"/>
        <end position="291"/>
    </location>
</feature>
<evidence type="ECO:0000313" key="3">
    <source>
        <dbReference type="Proteomes" id="UP000557566"/>
    </source>
</evidence>
<comment type="caution">
    <text evidence="2">The sequence shown here is derived from an EMBL/GenBank/DDBJ whole genome shotgun (WGS) entry which is preliminary data.</text>
</comment>
<reference evidence="2 3" key="1">
    <citation type="journal article" date="2020" name="Genome Biol. Evol.">
        <title>A new high-quality draft genome assembly of the Chinese cordyceps Ophiocordyceps sinensis.</title>
        <authorList>
            <person name="Shu R."/>
            <person name="Zhang J."/>
            <person name="Meng Q."/>
            <person name="Zhang H."/>
            <person name="Zhou G."/>
            <person name="Li M."/>
            <person name="Wu P."/>
            <person name="Zhao Y."/>
            <person name="Chen C."/>
            <person name="Qin Q."/>
        </authorList>
    </citation>
    <scope>NUCLEOTIDE SEQUENCE [LARGE SCALE GENOMIC DNA]</scope>
    <source>
        <strain evidence="2 3">IOZ07</strain>
    </source>
</reference>
<feature type="compositionally biased region" description="Basic and acidic residues" evidence="1">
    <location>
        <begin position="36"/>
        <end position="45"/>
    </location>
</feature>
<feature type="region of interest" description="Disordered" evidence="1">
    <location>
        <begin position="1"/>
        <end position="291"/>
    </location>
</feature>
<feature type="region of interest" description="Disordered" evidence="1">
    <location>
        <begin position="416"/>
        <end position="454"/>
    </location>
</feature>